<dbReference type="GO" id="GO:0005829">
    <property type="term" value="C:cytosol"/>
    <property type="evidence" value="ECO:0007669"/>
    <property type="project" value="TreeGrafter"/>
</dbReference>
<dbReference type="PANTHER" id="PTHR20858:SF17">
    <property type="entry name" value="HYDROXYMETHYLPYRIMIDINE_PHOSPHOMETHYLPYRIMIDINE KINASE THI20-RELATED"/>
    <property type="match status" value="1"/>
</dbReference>
<keyword evidence="5 8" id="KW-0418">Kinase</keyword>
<evidence type="ECO:0000259" key="7">
    <source>
        <dbReference type="Pfam" id="PF08543"/>
    </source>
</evidence>
<dbReference type="PANTHER" id="PTHR20858">
    <property type="entry name" value="PHOSPHOMETHYLPYRIMIDINE KINASE"/>
    <property type="match status" value="1"/>
</dbReference>
<evidence type="ECO:0000313" key="8">
    <source>
        <dbReference type="EMBL" id="RAI55266.1"/>
    </source>
</evidence>
<gene>
    <name evidence="8" type="primary">thiD</name>
    <name evidence="8" type="ORF">DOO78_24385</name>
</gene>
<dbReference type="GO" id="GO:0005524">
    <property type="term" value="F:ATP binding"/>
    <property type="evidence" value="ECO:0007669"/>
    <property type="project" value="UniProtKB-KW"/>
</dbReference>
<organism evidence="8 9">
    <name type="scientific">Roseicella frigidaeris</name>
    <dbReference type="NCBI Taxonomy" id="2230885"/>
    <lineage>
        <taxon>Bacteria</taxon>
        <taxon>Pseudomonadati</taxon>
        <taxon>Pseudomonadota</taxon>
        <taxon>Alphaproteobacteria</taxon>
        <taxon>Acetobacterales</taxon>
        <taxon>Roseomonadaceae</taxon>
        <taxon>Roseicella</taxon>
    </lineage>
</organism>
<reference evidence="9" key="1">
    <citation type="submission" date="2018-06" db="EMBL/GenBank/DDBJ databases">
        <authorList>
            <person name="Khan S.A."/>
        </authorList>
    </citation>
    <scope>NUCLEOTIDE SEQUENCE [LARGE SCALE GENOMIC DNA]</scope>
    <source>
        <strain evidence="9">DB-1506</strain>
    </source>
</reference>
<dbReference type="GO" id="GO:0008972">
    <property type="term" value="F:phosphomethylpyrimidine kinase activity"/>
    <property type="evidence" value="ECO:0007669"/>
    <property type="project" value="InterPro"/>
</dbReference>
<dbReference type="OrthoDB" id="9810880at2"/>
<dbReference type="InterPro" id="IPR004399">
    <property type="entry name" value="HMP/HMP-P_kinase_dom"/>
</dbReference>
<dbReference type="RefSeq" id="WP_111472500.1">
    <property type="nucleotide sequence ID" value="NZ_QLIX01000034.1"/>
</dbReference>
<dbReference type="FunFam" id="3.40.1190.20:FF:000003">
    <property type="entry name" value="Phosphomethylpyrimidine kinase ThiD"/>
    <property type="match status" value="1"/>
</dbReference>
<dbReference type="GO" id="GO:0009228">
    <property type="term" value="P:thiamine biosynthetic process"/>
    <property type="evidence" value="ECO:0007669"/>
    <property type="project" value="InterPro"/>
</dbReference>
<feature type="domain" description="Pyridoxamine kinase/Phosphomethylpyrimidine kinase" evidence="7">
    <location>
        <begin position="12"/>
        <end position="257"/>
    </location>
</feature>
<dbReference type="GO" id="GO:0008902">
    <property type="term" value="F:hydroxymethylpyrimidine kinase activity"/>
    <property type="evidence" value="ECO:0007669"/>
    <property type="project" value="UniProtKB-EC"/>
</dbReference>
<dbReference type="UniPathway" id="UPA00060">
    <property type="reaction ID" value="UER00138"/>
</dbReference>
<dbReference type="SUPFAM" id="SSF53613">
    <property type="entry name" value="Ribokinase-like"/>
    <property type="match status" value="1"/>
</dbReference>
<keyword evidence="9" id="KW-1185">Reference proteome</keyword>
<evidence type="ECO:0000256" key="4">
    <source>
        <dbReference type="ARBA" id="ARBA00022741"/>
    </source>
</evidence>
<comment type="pathway">
    <text evidence="1">Cofactor biosynthesis; thiamine diphosphate biosynthesis.</text>
</comment>
<evidence type="ECO:0000256" key="6">
    <source>
        <dbReference type="ARBA" id="ARBA00022840"/>
    </source>
</evidence>
<evidence type="ECO:0000313" key="9">
    <source>
        <dbReference type="Proteomes" id="UP000249065"/>
    </source>
</evidence>
<keyword evidence="3 8" id="KW-0808">Transferase</keyword>
<evidence type="ECO:0000256" key="1">
    <source>
        <dbReference type="ARBA" id="ARBA00004948"/>
    </source>
</evidence>
<dbReference type="InterPro" id="IPR029056">
    <property type="entry name" value="Ribokinase-like"/>
</dbReference>
<dbReference type="GO" id="GO:0009229">
    <property type="term" value="P:thiamine diphosphate biosynthetic process"/>
    <property type="evidence" value="ECO:0007669"/>
    <property type="project" value="UniProtKB-UniPathway"/>
</dbReference>
<protein>
    <recommendedName>
        <fullName evidence="2">hydroxymethylpyrimidine kinase</fullName>
        <ecNumber evidence="2">2.7.1.49</ecNumber>
    </recommendedName>
</protein>
<dbReference type="EC" id="2.7.1.49" evidence="2"/>
<name>A0A327LY09_9PROT</name>
<dbReference type="NCBIfam" id="TIGR00097">
    <property type="entry name" value="HMP-P_kinase"/>
    <property type="match status" value="1"/>
</dbReference>
<dbReference type="AlphaFoldDB" id="A0A327LY09"/>
<proteinExistence type="predicted"/>
<evidence type="ECO:0000256" key="2">
    <source>
        <dbReference type="ARBA" id="ARBA00012135"/>
    </source>
</evidence>
<evidence type="ECO:0000256" key="3">
    <source>
        <dbReference type="ARBA" id="ARBA00022679"/>
    </source>
</evidence>
<keyword evidence="4" id="KW-0547">Nucleotide-binding</keyword>
<accession>A0A327LY09</accession>
<dbReference type="Gene3D" id="3.40.1190.20">
    <property type="match status" value="1"/>
</dbReference>
<sequence>MKGRVLIVAGSDSGGGAGIQADLKAVTALGGYAATAITALTAQNTEGVQGVLPVPTDFLRQQIRLVLRDIGADALKTGMLHDAPTIEAVCDELAAEAPGVPLVADPVMVAKGGHPLLQPEAVEALSRRLLPMAAVITPNLPEAETLLGRRIPNAAAMPEAATALLGLGARAVLLKGGHLTGDRLVDILATPAGVTRFEDRRIETRHTHGTGCTLASAIAAGLAQGLALPEAVARARAYVRAAILAAPGLGRGHGPLDHGVTIDPARLARLAAGQALPPG</sequence>
<dbReference type="InterPro" id="IPR013749">
    <property type="entry name" value="PM/HMP-P_kinase-1"/>
</dbReference>
<dbReference type="Proteomes" id="UP000249065">
    <property type="component" value="Unassembled WGS sequence"/>
</dbReference>
<dbReference type="Pfam" id="PF08543">
    <property type="entry name" value="Phos_pyr_kin"/>
    <property type="match status" value="1"/>
</dbReference>
<comment type="caution">
    <text evidence="8">The sequence shown here is derived from an EMBL/GenBank/DDBJ whole genome shotgun (WGS) entry which is preliminary data.</text>
</comment>
<dbReference type="CDD" id="cd01169">
    <property type="entry name" value="HMPP_kinase"/>
    <property type="match status" value="1"/>
</dbReference>
<evidence type="ECO:0000256" key="5">
    <source>
        <dbReference type="ARBA" id="ARBA00022777"/>
    </source>
</evidence>
<keyword evidence="6" id="KW-0067">ATP-binding</keyword>
<dbReference type="EMBL" id="QLIX01000034">
    <property type="protein sequence ID" value="RAI55266.1"/>
    <property type="molecule type" value="Genomic_DNA"/>
</dbReference>